<sequence>MFLLILKLSYLFEQQYYFKHRLNLFSRGLEKMNHKDTRPNSGKKAILYTTISVFILFFLIIVWASFSAKKGEKGVNNEVSKQRISVNLEKDQTLETGKNRYKLKISGFKNVAKMSVRINCENTVSHKSPLSECNKTTEKETQEKESLEYFVTFNISDFSQQENNKIEVLVTNQDRGAESVDKVIAINGEPYYYGKAEISFSKEEPNNNLYLTNEKYEKITIGANIDNLSNIYDIKKTCEKYSDSDSAIGKSQMYRCKYEGKYAHFHFVNGLLSSKDVLNY</sequence>
<dbReference type="Gene3D" id="3.30.1450.10">
    <property type="match status" value="1"/>
</dbReference>
<reference evidence="3" key="1">
    <citation type="journal article" date="2021" name="Proc. Natl. Acad. Sci. U.S.A.">
        <title>A Catalog of Tens of Thousands of Viruses from Human Metagenomes Reveals Hidden Associations with Chronic Diseases.</title>
        <authorList>
            <person name="Tisza M.J."/>
            <person name="Buck C.B."/>
        </authorList>
    </citation>
    <scope>NUCLEOTIDE SEQUENCE</scope>
    <source>
        <strain evidence="3">CtllZ17</strain>
    </source>
</reference>
<feature type="transmembrane region" description="Helical" evidence="2">
    <location>
        <begin position="45"/>
        <end position="66"/>
    </location>
</feature>
<proteinExistence type="predicted"/>
<organism evidence="3">
    <name type="scientific">virus sp. ctllZ17</name>
    <dbReference type="NCBI Taxonomy" id="2827996"/>
    <lineage>
        <taxon>Viruses</taxon>
    </lineage>
</organism>
<keyword evidence="1" id="KW-0732">Signal</keyword>
<keyword evidence="2" id="KW-0472">Membrane</keyword>
<dbReference type="InterPro" id="IPR037873">
    <property type="entry name" value="BamE-like"/>
</dbReference>
<accession>A0A8S5T941</accession>
<evidence type="ECO:0000256" key="2">
    <source>
        <dbReference type="SAM" id="Phobius"/>
    </source>
</evidence>
<evidence type="ECO:0000313" key="3">
    <source>
        <dbReference type="EMBL" id="DAF59758.1"/>
    </source>
</evidence>
<keyword evidence="2" id="KW-0812">Transmembrane</keyword>
<keyword evidence="2" id="KW-1133">Transmembrane helix</keyword>
<protein>
    <submittedName>
        <fullName evidence="3">Uncharacterized protein</fullName>
    </submittedName>
</protein>
<dbReference type="EMBL" id="BK032776">
    <property type="protein sequence ID" value="DAF59758.1"/>
    <property type="molecule type" value="Genomic_DNA"/>
</dbReference>
<evidence type="ECO:0000256" key="1">
    <source>
        <dbReference type="ARBA" id="ARBA00022729"/>
    </source>
</evidence>
<name>A0A8S5T941_9VIRU</name>